<keyword evidence="2" id="KW-1185">Reference proteome</keyword>
<dbReference type="Proteomes" id="UP000283469">
    <property type="component" value="Unassembled WGS sequence"/>
</dbReference>
<proteinExistence type="predicted"/>
<protein>
    <submittedName>
        <fullName evidence="1">Murein transglycosylase</fullName>
    </submittedName>
</protein>
<gene>
    <name evidence="1" type="ORF">D0Z70_20170</name>
</gene>
<sequence>MYNAPAFAKPADAEDLRISSCIRQASLGQPWLEKTLWGLRDQEAGWIGAEVRNRNGSHDLGPLQINSWWIPRIAALVGRSPGQVRYWLRFDPCFNAEAARWIFLSALRSTGNYWKAIGIYHSPTTWRQTRYLNSVARHIRTRFGNAVFRPV</sequence>
<dbReference type="InterPro" id="IPR023346">
    <property type="entry name" value="Lysozyme-like_dom_sf"/>
</dbReference>
<evidence type="ECO:0000313" key="2">
    <source>
        <dbReference type="Proteomes" id="UP000283469"/>
    </source>
</evidence>
<dbReference type="OrthoDB" id="9808681at2"/>
<organism evidence="1 2">
    <name type="scientific">Sphingobium terrigena</name>
    <dbReference type="NCBI Taxonomy" id="2304063"/>
    <lineage>
        <taxon>Bacteria</taxon>
        <taxon>Pseudomonadati</taxon>
        <taxon>Pseudomonadota</taxon>
        <taxon>Alphaproteobacteria</taxon>
        <taxon>Sphingomonadales</taxon>
        <taxon>Sphingomonadaceae</taxon>
        <taxon>Sphingobium</taxon>
    </lineage>
</organism>
<name>A0A418YMP8_9SPHN</name>
<dbReference type="SUPFAM" id="SSF53955">
    <property type="entry name" value="Lysozyme-like"/>
    <property type="match status" value="1"/>
</dbReference>
<comment type="caution">
    <text evidence="1">The sequence shown here is derived from an EMBL/GenBank/DDBJ whole genome shotgun (WGS) entry which is preliminary data.</text>
</comment>
<dbReference type="CDD" id="cd13400">
    <property type="entry name" value="LT_IagB-like"/>
    <property type="match status" value="1"/>
</dbReference>
<dbReference type="EMBL" id="QVRA01000027">
    <property type="protein sequence ID" value="RJG52442.1"/>
    <property type="molecule type" value="Genomic_DNA"/>
</dbReference>
<reference evidence="1 2" key="1">
    <citation type="submission" date="2018-08" db="EMBL/GenBank/DDBJ databases">
        <title>Sphingobium sp. EO9.</title>
        <authorList>
            <person name="Park Y."/>
            <person name="Kim K.H."/>
            <person name="Jeon C.O."/>
        </authorList>
    </citation>
    <scope>NUCLEOTIDE SEQUENCE [LARGE SCALE GENOMIC DNA]</scope>
    <source>
        <strain evidence="1 2">EO9</strain>
    </source>
</reference>
<accession>A0A418YMP8</accession>
<evidence type="ECO:0000313" key="1">
    <source>
        <dbReference type="EMBL" id="RJG52442.1"/>
    </source>
</evidence>
<dbReference type="AlphaFoldDB" id="A0A418YMP8"/>